<evidence type="ECO:0008006" key="4">
    <source>
        <dbReference type="Google" id="ProtNLM"/>
    </source>
</evidence>
<dbReference type="Pfam" id="PF17164">
    <property type="entry name" value="DUF5122"/>
    <property type="match status" value="4"/>
</dbReference>
<feature type="chain" id="PRO_5016065483" description="Delta-60 repeat domain-containing protein" evidence="1">
    <location>
        <begin position="30"/>
        <end position="462"/>
    </location>
</feature>
<accession>A0A2W5KN17</accession>
<evidence type="ECO:0000313" key="3">
    <source>
        <dbReference type="Proteomes" id="UP000249046"/>
    </source>
</evidence>
<proteinExistence type="predicted"/>
<comment type="caution">
    <text evidence="2">The sequence shown here is derived from an EMBL/GenBank/DDBJ whole genome shotgun (WGS) entry which is preliminary data.</text>
</comment>
<dbReference type="EMBL" id="QFPO01000003">
    <property type="protein sequence ID" value="PZQ18456.1"/>
    <property type="molecule type" value="Genomic_DNA"/>
</dbReference>
<organism evidence="2 3">
    <name type="scientific">Rhodanobacter denitrificans</name>
    <dbReference type="NCBI Taxonomy" id="666685"/>
    <lineage>
        <taxon>Bacteria</taxon>
        <taxon>Pseudomonadati</taxon>
        <taxon>Pseudomonadota</taxon>
        <taxon>Gammaproteobacteria</taxon>
        <taxon>Lysobacterales</taxon>
        <taxon>Rhodanobacteraceae</taxon>
        <taxon>Rhodanobacter</taxon>
    </lineage>
</organism>
<name>A0A2W5KN17_9GAMM</name>
<dbReference type="NCBIfam" id="TIGR02608">
    <property type="entry name" value="delta_60_rpt"/>
    <property type="match status" value="4"/>
</dbReference>
<evidence type="ECO:0000313" key="2">
    <source>
        <dbReference type="EMBL" id="PZQ18456.1"/>
    </source>
</evidence>
<reference evidence="2 3" key="1">
    <citation type="submission" date="2017-08" db="EMBL/GenBank/DDBJ databases">
        <title>Infants hospitalized years apart are colonized by the same room-sourced microbial strains.</title>
        <authorList>
            <person name="Brooks B."/>
            <person name="Olm M.R."/>
            <person name="Firek B.A."/>
            <person name="Baker R."/>
            <person name="Thomas B.C."/>
            <person name="Morowitz M.J."/>
            <person name="Banfield J.F."/>
        </authorList>
    </citation>
    <scope>NUCLEOTIDE SEQUENCE [LARGE SCALE GENOMIC DNA]</scope>
    <source>
        <strain evidence="2">S2_005_003_R2_42</strain>
    </source>
</reference>
<dbReference type="Gene3D" id="2.80.10.50">
    <property type="match status" value="1"/>
</dbReference>
<keyword evidence="1" id="KW-0732">Signal</keyword>
<dbReference type="AlphaFoldDB" id="A0A2W5KN17"/>
<gene>
    <name evidence="2" type="ORF">DI564_03900</name>
</gene>
<protein>
    <recommendedName>
        <fullName evidence="4">Delta-60 repeat domain-containing protein</fullName>
    </recommendedName>
</protein>
<sequence length="462" mass="47614">MLRRCAMPAVHTLCCTLLCTALVSAPALAGDGDPDPRFGGNGRAIHSWPLSYLQGETTAVSAGPDGSVVVAGWVSYPSPQQDAVSLVRFRADGTPDAAFGDGGVALFDLDPTSQIGESAAGVFALPEGRTRVVATLRVPGTMGVQPLLLAVRADGSPDTAFGDGGVRRIDIDRWAGGDVRVSAAALQRDGRIVLAGAIVSDSGADALVTRILPNGDVDAAFGDAGWTRLHSDEPLIATAVAIDDIGRIVLAGRALGSGAPNRPMIARLGTDGVADAGFGDAGVVRADTGLAGDWIADAVATAVRPVAGVFLQRRIFVAISRTSPRSTGILALAGDGSIAASFADAGFRNLSREEGARITTLAMRRDRRLVAAGWIDPNGPGVTDFYVARLMFDGALDPTFDGNGVARYPMNADGDTYDTPSAMVLSGERPVVAGTLYNNGTPSYHVGVLRLQADALFADGFD</sequence>
<dbReference type="Proteomes" id="UP000249046">
    <property type="component" value="Unassembled WGS sequence"/>
</dbReference>
<feature type="signal peptide" evidence="1">
    <location>
        <begin position="1"/>
        <end position="29"/>
    </location>
</feature>
<evidence type="ECO:0000256" key="1">
    <source>
        <dbReference type="SAM" id="SignalP"/>
    </source>
</evidence>
<dbReference type="InterPro" id="IPR013431">
    <property type="entry name" value="Delta_60_rpt"/>
</dbReference>